<name>X1D899_9ZZZZ</name>
<dbReference type="AlphaFoldDB" id="X1D899"/>
<evidence type="ECO:0000313" key="1">
    <source>
        <dbReference type="EMBL" id="GAH16966.1"/>
    </source>
</evidence>
<gene>
    <name evidence="1" type="ORF">S01H4_55038</name>
</gene>
<comment type="caution">
    <text evidence="1">The sequence shown here is derived from an EMBL/GenBank/DDBJ whole genome shotgun (WGS) entry which is preliminary data.</text>
</comment>
<proteinExistence type="predicted"/>
<organism evidence="1">
    <name type="scientific">marine sediment metagenome</name>
    <dbReference type="NCBI Taxonomy" id="412755"/>
    <lineage>
        <taxon>unclassified sequences</taxon>
        <taxon>metagenomes</taxon>
        <taxon>ecological metagenomes</taxon>
    </lineage>
</organism>
<reference evidence="1" key="1">
    <citation type="journal article" date="2014" name="Front. Microbiol.">
        <title>High frequency of phylogenetically diverse reductive dehalogenase-homologous genes in deep subseafloor sedimentary metagenomes.</title>
        <authorList>
            <person name="Kawai M."/>
            <person name="Futagami T."/>
            <person name="Toyoda A."/>
            <person name="Takaki Y."/>
            <person name="Nishi S."/>
            <person name="Hori S."/>
            <person name="Arai W."/>
            <person name="Tsubouchi T."/>
            <person name="Morono Y."/>
            <person name="Uchiyama I."/>
            <person name="Ito T."/>
            <person name="Fujiyama A."/>
            <person name="Inagaki F."/>
            <person name="Takami H."/>
        </authorList>
    </citation>
    <scope>NUCLEOTIDE SEQUENCE</scope>
    <source>
        <strain evidence="1">Expedition CK06-06</strain>
    </source>
</reference>
<dbReference type="EMBL" id="BART01031727">
    <property type="protein sequence ID" value="GAH16966.1"/>
    <property type="molecule type" value="Genomic_DNA"/>
</dbReference>
<sequence length="152" mass="17043">MWPMLHPDIQDIHGDVDEFVKSMESRQYFLKDWEINSPQLIPQWTCKSTEESIGTDKTYSNVAEIPVTFVLTTIIGETERSQMIHSVAVDNDWKFFIGKTKPVPTPPPAPTPIPAPAPAVTLATVEIDESITQHGLIITLDKVEITDTDTRV</sequence>
<protein>
    <submittedName>
        <fullName evidence="1">Uncharacterized protein</fullName>
    </submittedName>
</protein>
<feature type="non-terminal residue" evidence="1">
    <location>
        <position position="152"/>
    </location>
</feature>
<accession>X1D899</accession>